<keyword evidence="6" id="KW-0808">Transferase</keyword>
<dbReference type="Gene3D" id="1.10.287.130">
    <property type="match status" value="1"/>
</dbReference>
<evidence type="ECO:0000259" key="17">
    <source>
        <dbReference type="PROSITE" id="PS50885"/>
    </source>
</evidence>
<keyword evidence="5" id="KW-0597">Phosphoprotein</keyword>
<dbReference type="EMBL" id="JABBPN010000017">
    <property type="protein sequence ID" value="NMO97364.1"/>
    <property type="molecule type" value="Genomic_DNA"/>
</dbReference>
<keyword evidence="10" id="KW-0067">ATP-binding</keyword>
<dbReference type="Gene3D" id="6.10.340.10">
    <property type="match status" value="1"/>
</dbReference>
<dbReference type="CDD" id="cd06225">
    <property type="entry name" value="HAMP"/>
    <property type="match status" value="1"/>
</dbReference>
<keyword evidence="4" id="KW-1003">Cell membrane</keyword>
<keyword evidence="13 15" id="KW-0472">Membrane</keyword>
<evidence type="ECO:0000256" key="9">
    <source>
        <dbReference type="ARBA" id="ARBA00022777"/>
    </source>
</evidence>
<dbReference type="Pfam" id="PF00512">
    <property type="entry name" value="HisKA"/>
    <property type="match status" value="1"/>
</dbReference>
<dbReference type="GO" id="GO:0005524">
    <property type="term" value="F:ATP binding"/>
    <property type="evidence" value="ECO:0007669"/>
    <property type="project" value="UniProtKB-KW"/>
</dbReference>
<keyword evidence="7 15" id="KW-0812">Transmembrane</keyword>
<feature type="domain" description="Histidine kinase" evidence="16">
    <location>
        <begin position="283"/>
        <end position="497"/>
    </location>
</feature>
<comment type="caution">
    <text evidence="18">The sequence shown here is derived from an EMBL/GenBank/DDBJ whole genome shotgun (WGS) entry which is preliminary data.</text>
</comment>
<evidence type="ECO:0000313" key="18">
    <source>
        <dbReference type="EMBL" id="NMO97364.1"/>
    </source>
</evidence>
<accession>A0A848MD51</accession>
<dbReference type="SMART" id="SM00387">
    <property type="entry name" value="HATPase_c"/>
    <property type="match status" value="1"/>
</dbReference>
<dbReference type="Pfam" id="PF00672">
    <property type="entry name" value="HAMP"/>
    <property type="match status" value="1"/>
</dbReference>
<keyword evidence="12" id="KW-0902">Two-component regulatory system</keyword>
<dbReference type="PRINTS" id="PR00344">
    <property type="entry name" value="BCTRLSENSOR"/>
</dbReference>
<dbReference type="InterPro" id="IPR003594">
    <property type="entry name" value="HATPase_dom"/>
</dbReference>
<keyword evidence="11 15" id="KW-1133">Transmembrane helix</keyword>
<comment type="subcellular location">
    <subcellularLocation>
        <location evidence="2">Cell membrane</location>
        <topology evidence="2">Multi-pass membrane protein</topology>
    </subcellularLocation>
</comment>
<gene>
    <name evidence="18" type="ORF">HII30_16480</name>
</gene>
<dbReference type="InterPro" id="IPR003660">
    <property type="entry name" value="HAMP_dom"/>
</dbReference>
<dbReference type="SMART" id="SM00304">
    <property type="entry name" value="HAMP"/>
    <property type="match status" value="1"/>
</dbReference>
<reference evidence="18 19" key="1">
    <citation type="submission" date="2020-04" db="EMBL/GenBank/DDBJ databases">
        <title>Paenibacillus algicola sp. nov., a novel marine bacterium producing alginate lyase.</title>
        <authorList>
            <person name="Huang H."/>
        </authorList>
    </citation>
    <scope>NUCLEOTIDE SEQUENCE [LARGE SCALE GENOMIC DNA]</scope>
    <source>
        <strain evidence="18 19">L7-75</strain>
    </source>
</reference>
<evidence type="ECO:0000256" key="12">
    <source>
        <dbReference type="ARBA" id="ARBA00023012"/>
    </source>
</evidence>
<dbReference type="SUPFAM" id="SSF47384">
    <property type="entry name" value="Homodimeric domain of signal transducing histidine kinase"/>
    <property type="match status" value="1"/>
</dbReference>
<keyword evidence="9 18" id="KW-0418">Kinase</keyword>
<dbReference type="RefSeq" id="WP_169506146.1">
    <property type="nucleotide sequence ID" value="NZ_JABBPN010000017.1"/>
</dbReference>
<evidence type="ECO:0000256" key="7">
    <source>
        <dbReference type="ARBA" id="ARBA00022692"/>
    </source>
</evidence>
<dbReference type="CDD" id="cd00075">
    <property type="entry name" value="HATPase"/>
    <property type="match status" value="1"/>
</dbReference>
<name>A0A848MD51_PAELE</name>
<dbReference type="InterPro" id="IPR036097">
    <property type="entry name" value="HisK_dim/P_sf"/>
</dbReference>
<dbReference type="PANTHER" id="PTHR45436:SF5">
    <property type="entry name" value="SENSOR HISTIDINE KINASE TRCS"/>
    <property type="match status" value="1"/>
</dbReference>
<dbReference type="FunFam" id="1.10.287.130:FF:000001">
    <property type="entry name" value="Two-component sensor histidine kinase"/>
    <property type="match status" value="1"/>
</dbReference>
<evidence type="ECO:0000256" key="8">
    <source>
        <dbReference type="ARBA" id="ARBA00022741"/>
    </source>
</evidence>
<dbReference type="Pfam" id="PF02518">
    <property type="entry name" value="HATPase_c"/>
    <property type="match status" value="1"/>
</dbReference>
<evidence type="ECO:0000256" key="10">
    <source>
        <dbReference type="ARBA" id="ARBA00022840"/>
    </source>
</evidence>
<dbReference type="InterPro" id="IPR004358">
    <property type="entry name" value="Sig_transdc_His_kin-like_C"/>
</dbReference>
<comment type="catalytic activity">
    <reaction evidence="1">
        <text>ATP + protein L-histidine = ADP + protein N-phospho-L-histidine.</text>
        <dbReference type="EC" id="2.7.13.3"/>
    </reaction>
</comment>
<protein>
    <recommendedName>
        <fullName evidence="3">histidine kinase</fullName>
        <ecNumber evidence="3">2.7.13.3</ecNumber>
    </recommendedName>
</protein>
<feature type="domain" description="HAMP" evidence="17">
    <location>
        <begin position="215"/>
        <end position="268"/>
    </location>
</feature>
<organism evidence="18 19">
    <name type="scientific">Paenibacillus lemnae</name>
    <dbReference type="NCBI Taxonomy" id="1330551"/>
    <lineage>
        <taxon>Bacteria</taxon>
        <taxon>Bacillati</taxon>
        <taxon>Bacillota</taxon>
        <taxon>Bacilli</taxon>
        <taxon>Bacillales</taxon>
        <taxon>Paenibacillaceae</taxon>
        <taxon>Paenibacillus</taxon>
    </lineage>
</organism>
<sequence length="497" mass="55526">MTHWKRITEGPRSLRYQLLSRSLIVLAILLLLIGFLQYVLMRNVIFRNQADMMHRQLRALPMEFRDAFSALPDRRGRSHGLVPPEEASDPDPGRRPLLFLPETSLAWIGADGEFEALPDNDYAPPRLDAASYLAILESSTYPDAERYRVVEGPDGDEQLIVFRLLGNPSSPQGMMQMGVNAAPLQEVIFRQLVTFAVLSLLALTGGVLLYLPLLRKTLTPLDNMVTAVQRTDAGNLNERFPARQGQEEIDRLAQSFNGMLERLDHSFRLEVEAKEQMRRFIADASHELRTPLTSIHGFLEVLLRGGISEEQLQSSLRSMHGESGRMKKLIEDLLLLARLDRSPELVLKEMRLDKLAAEMEPNLTILAGNRAASFEIEPDLCCFCDADKIKQVLLNLFYNAVQHTDPDKGCISVRLSRLKQSALLTVQDNGTGIQEEDLPHVFDRFYRSDVSRTRKSGGSGLGLAITKSIVEVHGGSISADSIVGKGTLFSVTLPLTD</sequence>
<evidence type="ECO:0000259" key="16">
    <source>
        <dbReference type="PROSITE" id="PS50109"/>
    </source>
</evidence>
<keyword evidence="19" id="KW-1185">Reference proteome</keyword>
<dbReference type="SUPFAM" id="SSF55874">
    <property type="entry name" value="ATPase domain of HSP90 chaperone/DNA topoisomerase II/histidine kinase"/>
    <property type="match status" value="1"/>
</dbReference>
<evidence type="ECO:0000256" key="15">
    <source>
        <dbReference type="SAM" id="Phobius"/>
    </source>
</evidence>
<feature type="transmembrane region" description="Helical" evidence="15">
    <location>
        <begin position="23"/>
        <end position="45"/>
    </location>
</feature>
<evidence type="ECO:0000256" key="4">
    <source>
        <dbReference type="ARBA" id="ARBA00022475"/>
    </source>
</evidence>
<evidence type="ECO:0000256" key="3">
    <source>
        <dbReference type="ARBA" id="ARBA00012438"/>
    </source>
</evidence>
<dbReference type="PROSITE" id="PS50885">
    <property type="entry name" value="HAMP"/>
    <property type="match status" value="1"/>
</dbReference>
<dbReference type="InterPro" id="IPR003661">
    <property type="entry name" value="HisK_dim/P_dom"/>
</dbReference>
<evidence type="ECO:0000313" key="19">
    <source>
        <dbReference type="Proteomes" id="UP000565468"/>
    </source>
</evidence>
<dbReference type="FunFam" id="3.30.565.10:FF:000006">
    <property type="entry name" value="Sensor histidine kinase WalK"/>
    <property type="match status" value="1"/>
</dbReference>
<dbReference type="Proteomes" id="UP000565468">
    <property type="component" value="Unassembled WGS sequence"/>
</dbReference>
<evidence type="ECO:0000256" key="1">
    <source>
        <dbReference type="ARBA" id="ARBA00000085"/>
    </source>
</evidence>
<dbReference type="InterPro" id="IPR005467">
    <property type="entry name" value="His_kinase_dom"/>
</dbReference>
<dbReference type="CDD" id="cd00082">
    <property type="entry name" value="HisKA"/>
    <property type="match status" value="1"/>
</dbReference>
<evidence type="ECO:0000256" key="13">
    <source>
        <dbReference type="ARBA" id="ARBA00023136"/>
    </source>
</evidence>
<evidence type="ECO:0000256" key="11">
    <source>
        <dbReference type="ARBA" id="ARBA00022989"/>
    </source>
</evidence>
<dbReference type="InterPro" id="IPR050428">
    <property type="entry name" value="TCS_sensor_his_kinase"/>
</dbReference>
<proteinExistence type="predicted"/>
<evidence type="ECO:0000256" key="5">
    <source>
        <dbReference type="ARBA" id="ARBA00022553"/>
    </source>
</evidence>
<dbReference type="InterPro" id="IPR036890">
    <property type="entry name" value="HATPase_C_sf"/>
</dbReference>
<dbReference type="Gene3D" id="3.30.565.10">
    <property type="entry name" value="Histidine kinase-like ATPase, C-terminal domain"/>
    <property type="match status" value="1"/>
</dbReference>
<dbReference type="SMART" id="SM00388">
    <property type="entry name" value="HisKA"/>
    <property type="match status" value="1"/>
</dbReference>
<evidence type="ECO:0000256" key="2">
    <source>
        <dbReference type="ARBA" id="ARBA00004651"/>
    </source>
</evidence>
<feature type="transmembrane region" description="Helical" evidence="15">
    <location>
        <begin position="192"/>
        <end position="213"/>
    </location>
</feature>
<dbReference type="PROSITE" id="PS50109">
    <property type="entry name" value="HIS_KIN"/>
    <property type="match status" value="1"/>
</dbReference>
<dbReference type="GO" id="GO:0000155">
    <property type="term" value="F:phosphorelay sensor kinase activity"/>
    <property type="evidence" value="ECO:0007669"/>
    <property type="project" value="InterPro"/>
</dbReference>
<dbReference type="GO" id="GO:0005886">
    <property type="term" value="C:plasma membrane"/>
    <property type="evidence" value="ECO:0007669"/>
    <property type="project" value="UniProtKB-SubCell"/>
</dbReference>
<keyword evidence="8" id="KW-0547">Nucleotide-binding</keyword>
<evidence type="ECO:0000256" key="14">
    <source>
        <dbReference type="SAM" id="MobiDB-lite"/>
    </source>
</evidence>
<dbReference type="PANTHER" id="PTHR45436">
    <property type="entry name" value="SENSOR HISTIDINE KINASE YKOH"/>
    <property type="match status" value="1"/>
</dbReference>
<evidence type="ECO:0000256" key="6">
    <source>
        <dbReference type="ARBA" id="ARBA00022679"/>
    </source>
</evidence>
<feature type="region of interest" description="Disordered" evidence="14">
    <location>
        <begin position="75"/>
        <end position="95"/>
    </location>
</feature>
<dbReference type="AlphaFoldDB" id="A0A848MD51"/>
<dbReference type="EC" id="2.7.13.3" evidence="3"/>
<dbReference type="SUPFAM" id="SSF158472">
    <property type="entry name" value="HAMP domain-like"/>
    <property type="match status" value="1"/>
</dbReference>